<dbReference type="Proteomes" id="UP000315983">
    <property type="component" value="Unassembled WGS sequence"/>
</dbReference>
<dbReference type="EMBL" id="VFOL01000001">
    <property type="protein sequence ID" value="TQL38127.1"/>
    <property type="molecule type" value="Genomic_DNA"/>
</dbReference>
<reference evidence="2 3" key="1">
    <citation type="submission" date="2019-06" db="EMBL/GenBank/DDBJ databases">
        <title>Sequencing the genomes of 1000 actinobacteria strains.</title>
        <authorList>
            <person name="Klenk H.-P."/>
        </authorList>
    </citation>
    <scope>NUCLEOTIDE SEQUENCE [LARGE SCALE GENOMIC DNA]</scope>
    <source>
        <strain evidence="2 3">DSM 44819</strain>
    </source>
</reference>
<evidence type="ECO:0000313" key="3">
    <source>
        <dbReference type="Proteomes" id="UP000315983"/>
    </source>
</evidence>
<evidence type="ECO:0000313" key="2">
    <source>
        <dbReference type="EMBL" id="TQL38127.1"/>
    </source>
</evidence>
<gene>
    <name evidence="2" type="ORF">FB564_3308</name>
    <name evidence="1" type="ORF">Sar04_33450</name>
</gene>
<accession>A0A542XQK8</accession>
<sequence length="348" mass="38839">MTRSDTEDLPTLRQWLDGLDDHPLLWFFEPRRELHPMVEYAWWRNPILMAVEETLLHLERAQPVGLGKKRREFRTFKGKNNDGVESLDPLRSELIVGSLLAEAGVPFRFNTSAGPDILLGAAVTSFAIEIGMRRPKSLSELSRRLMRGLKQRGLPHAVSISTDPIPPVAIRTAVQDAIVEQFLPADGSRGVTSLRTIAAPARPELGIPDSWVTIRVSNDRGTTSTEAPWKSPHMKAVAQEVAKNILRDNRKQTQAKSCPTILIADLTGGDLPDTRYWNDVFDSIWQPDDGYLAVAAMTWLNTNRMPTLAFSLNPFADQGSVRDVASLLEPVPGFHDLGDRLAGRKRRQ</sequence>
<dbReference type="Proteomes" id="UP000677457">
    <property type="component" value="Unassembled WGS sequence"/>
</dbReference>
<dbReference type="AlphaFoldDB" id="A0A542XQK8"/>
<evidence type="ECO:0000313" key="1">
    <source>
        <dbReference type="EMBL" id="GIM86609.1"/>
    </source>
</evidence>
<keyword evidence="4" id="KW-1185">Reference proteome</keyword>
<evidence type="ECO:0000313" key="4">
    <source>
        <dbReference type="Proteomes" id="UP000677457"/>
    </source>
</evidence>
<dbReference type="EMBL" id="BOQM01000026">
    <property type="protein sequence ID" value="GIM86609.1"/>
    <property type="molecule type" value="Genomic_DNA"/>
</dbReference>
<name>A0A542XQK8_SALAC</name>
<reference evidence="1 4" key="2">
    <citation type="submission" date="2021-03" db="EMBL/GenBank/DDBJ databases">
        <title>Whole genome shotgun sequence of Salinispora arenicola NBRC 105043.</title>
        <authorList>
            <person name="Komaki H."/>
            <person name="Tamura T."/>
        </authorList>
    </citation>
    <scope>NUCLEOTIDE SEQUENCE [LARGE SCALE GENOMIC DNA]</scope>
    <source>
        <strain evidence="1 4">NBRC 105043</strain>
    </source>
</reference>
<organism evidence="2 3">
    <name type="scientific">Salinispora arenicola</name>
    <dbReference type="NCBI Taxonomy" id="168697"/>
    <lineage>
        <taxon>Bacteria</taxon>
        <taxon>Bacillati</taxon>
        <taxon>Actinomycetota</taxon>
        <taxon>Actinomycetes</taxon>
        <taxon>Micromonosporales</taxon>
        <taxon>Micromonosporaceae</taxon>
        <taxon>Salinispora</taxon>
    </lineage>
</organism>
<protein>
    <submittedName>
        <fullName evidence="2">Uncharacterized protein</fullName>
    </submittedName>
</protein>
<proteinExistence type="predicted"/>
<comment type="caution">
    <text evidence="2">The sequence shown here is derived from an EMBL/GenBank/DDBJ whole genome shotgun (WGS) entry which is preliminary data.</text>
</comment>